<comment type="caution">
    <text evidence="1">Lacks conserved residue(s) required for the propagation of feature annotation.</text>
</comment>
<dbReference type="PROSITE" id="PS50309">
    <property type="entry name" value="DC"/>
    <property type="match status" value="2"/>
</dbReference>
<comment type="caution">
    <text evidence="5">The sequence shown here is derived from an EMBL/GenBank/DDBJ whole genome shotgun (WGS) entry which is preliminary data.</text>
</comment>
<evidence type="ECO:0000313" key="5">
    <source>
        <dbReference type="EMBL" id="KAK2149351.1"/>
    </source>
</evidence>
<dbReference type="Gene3D" id="3.10.20.230">
    <property type="entry name" value="Doublecortin domain"/>
    <property type="match status" value="2"/>
</dbReference>
<feature type="domain" description="Doublecortin" evidence="4">
    <location>
        <begin position="216"/>
        <end position="291"/>
    </location>
</feature>
<dbReference type="InterPro" id="IPR001024">
    <property type="entry name" value="PLAT/LH2_dom"/>
</dbReference>
<dbReference type="Pfam" id="PF03607">
    <property type="entry name" value="DCX"/>
    <property type="match status" value="2"/>
</dbReference>
<dbReference type="InterPro" id="IPR052970">
    <property type="entry name" value="Inner_ear_hair_cell_LOXHD"/>
</dbReference>
<dbReference type="InterPro" id="IPR003533">
    <property type="entry name" value="Doublecortin_dom"/>
</dbReference>
<dbReference type="Proteomes" id="UP001208570">
    <property type="component" value="Unassembled WGS sequence"/>
</dbReference>
<dbReference type="SMART" id="SM00537">
    <property type="entry name" value="DCX"/>
    <property type="match status" value="2"/>
</dbReference>
<dbReference type="Gene3D" id="2.60.60.20">
    <property type="entry name" value="PLAT/LH2 domain"/>
    <property type="match status" value="2"/>
</dbReference>
<dbReference type="SUPFAM" id="SSF89837">
    <property type="entry name" value="Doublecortin (DC)"/>
    <property type="match status" value="2"/>
</dbReference>
<dbReference type="PANTHER" id="PTHR45901:SF7">
    <property type="entry name" value="OXYGEN-REGULATED PROTEIN 1"/>
    <property type="match status" value="1"/>
</dbReference>
<dbReference type="AlphaFoldDB" id="A0AAD9MZE0"/>
<dbReference type="InterPro" id="IPR036392">
    <property type="entry name" value="PLAT/LH2_dom_sf"/>
</dbReference>
<proteinExistence type="predicted"/>
<dbReference type="GO" id="GO:0035556">
    <property type="term" value="P:intracellular signal transduction"/>
    <property type="evidence" value="ECO:0007669"/>
    <property type="project" value="InterPro"/>
</dbReference>
<dbReference type="Pfam" id="PF01477">
    <property type="entry name" value="PLAT"/>
    <property type="match status" value="3"/>
</dbReference>
<evidence type="ECO:0000313" key="6">
    <source>
        <dbReference type="Proteomes" id="UP001208570"/>
    </source>
</evidence>
<feature type="domain" description="Doublecortin" evidence="4">
    <location>
        <begin position="73"/>
        <end position="145"/>
    </location>
</feature>
<dbReference type="SUPFAM" id="SSF50353">
    <property type="entry name" value="Cytokine"/>
    <property type="match status" value="2"/>
</dbReference>
<dbReference type="CDD" id="cd23312">
    <property type="entry name" value="beta-trefoil_FGF_RP1"/>
    <property type="match status" value="1"/>
</dbReference>
<evidence type="ECO:0000259" key="3">
    <source>
        <dbReference type="PROSITE" id="PS50095"/>
    </source>
</evidence>
<feature type="region of interest" description="Disordered" evidence="2">
    <location>
        <begin position="828"/>
        <end position="874"/>
    </location>
</feature>
<dbReference type="SMART" id="SM00308">
    <property type="entry name" value="LH2"/>
    <property type="match status" value="1"/>
</dbReference>
<protein>
    <submittedName>
        <fullName evidence="5">Uncharacterized protein</fullName>
    </submittedName>
</protein>
<evidence type="ECO:0000256" key="1">
    <source>
        <dbReference type="PROSITE-ProRule" id="PRU00152"/>
    </source>
</evidence>
<gene>
    <name evidence="5" type="ORF">LSH36_456g00036</name>
</gene>
<feature type="region of interest" description="Disordered" evidence="2">
    <location>
        <begin position="288"/>
        <end position="324"/>
    </location>
</feature>
<organism evidence="5 6">
    <name type="scientific">Paralvinella palmiformis</name>
    <dbReference type="NCBI Taxonomy" id="53620"/>
    <lineage>
        <taxon>Eukaryota</taxon>
        <taxon>Metazoa</taxon>
        <taxon>Spiralia</taxon>
        <taxon>Lophotrochozoa</taxon>
        <taxon>Annelida</taxon>
        <taxon>Polychaeta</taxon>
        <taxon>Sedentaria</taxon>
        <taxon>Canalipalpata</taxon>
        <taxon>Terebellida</taxon>
        <taxon>Terebelliformia</taxon>
        <taxon>Alvinellidae</taxon>
        <taxon>Paralvinella</taxon>
    </lineage>
</organism>
<dbReference type="SUPFAM" id="SSF49723">
    <property type="entry name" value="Lipase/lipooxygenase domain (PLAT/LH2 domain)"/>
    <property type="match status" value="3"/>
</dbReference>
<dbReference type="Gene3D" id="2.40.180.10">
    <property type="entry name" value="Catalase core domain"/>
    <property type="match status" value="1"/>
</dbReference>
<accession>A0AAD9MZE0</accession>
<dbReference type="CDD" id="cd17070">
    <property type="entry name" value="DCX2_RP_like"/>
    <property type="match status" value="1"/>
</dbReference>
<dbReference type="Gene3D" id="2.80.10.50">
    <property type="match status" value="1"/>
</dbReference>
<dbReference type="EMBL" id="JAODUP010000455">
    <property type="protein sequence ID" value="KAK2149351.1"/>
    <property type="molecule type" value="Genomic_DNA"/>
</dbReference>
<sequence>MWLHTHCIINQRFYVTHSDKVREFAQSSEDIIMDDGEERDDVFTEDHSSVSKPRSYPGTAPQFHQLYQPPRAKVCYFYKDNDQTFRGLKLTVNKKYYNNVEVLKRELTKKVPGLPFGVRSIYTPSGRHSVGSLDNLEHDGHYVCSTHTRKARGVDILRLHDVKPWHGGRAPSGRRRYNATLREPADIQSLESPRRLKAAWVPHRDSDSGPFPSRPKKVTLIDMERPTTRHVLLLNRKTAQSFEQILEDISQMFQMPCRKLYTIDGRPVRSLSAILHGPDIYLVTDRDHFKPNTSMSDPPPQSKEAESSPDTELELSPSPPKSPPFLGGKWTVWVTTNELPSAGSQAQVSITVYGHKGNSGPIPLGYADGQTFQSGNIDEFEANTTNAENAVTQTANKLVTEKYEISVGNIGEVYKIRIGHDNTGEFPGWFLDEVRMQDVHTREELIFKCQHWLSRDEEDGEICRELPAVRGQEQILPIIIYEVTTVTGDLWNAGTSANVYITLYGERGDTGVRQLFKTNREKFKKDQVANLILRSLTGNFNGHRNINASYNISNQIKLKMKERWLDVGEDDGKIVRELKPHNTYNQDIIEKQVVRQFQVIAKTGPVRIFRSVTNNKYHLAIDNGKIMGKGKGGSYCEFRVRAQEDRSVILESVKYFGQQLTVHPNGRMGDPRAHSGDPTKQFHIYCKASDISCLRGISRDKGIVILCTSLTQTMRINNDSTLYATGRRDKLAHFKVHKVREGGIRMFESTVFQGQYIRLKDGQIDCKGTGDQYCEFKIDKIRDQGYITIESSSNRGLFLGMTPDGKIRPVVNTGDKNVRLYPEIVEFGRRKKRTPSPETESPQIPLPSKPAKVQRQRKPKSPTPRDRTPTPVFLAKEDEPKEKSTFVDGDWKVFVTTDESNDGGDVTMVVYGDKANSGPIVLGKATDNGLFSAGNLDEFKVNLSKVGKIYKIRMELHGSNIRKEPSWKLKEVKMKDMTT</sequence>
<dbReference type="InterPro" id="IPR008996">
    <property type="entry name" value="IL1/FGF"/>
</dbReference>
<keyword evidence="6" id="KW-1185">Reference proteome</keyword>
<feature type="domain" description="PLAT" evidence="3">
    <location>
        <begin position="328"/>
        <end position="467"/>
    </location>
</feature>
<dbReference type="PROSITE" id="PS50095">
    <property type="entry name" value="PLAT"/>
    <property type="match status" value="2"/>
</dbReference>
<feature type="region of interest" description="Disordered" evidence="2">
    <location>
        <begin position="42"/>
        <end position="63"/>
    </location>
</feature>
<dbReference type="InterPro" id="IPR036572">
    <property type="entry name" value="Doublecortin_dom_sf"/>
</dbReference>
<dbReference type="PANTHER" id="PTHR45901">
    <property type="entry name" value="PROTEIN CBG12474"/>
    <property type="match status" value="1"/>
</dbReference>
<reference evidence="5" key="1">
    <citation type="journal article" date="2023" name="Mol. Biol. Evol.">
        <title>Third-Generation Sequencing Reveals the Adaptive Role of the Epigenome in Three Deep-Sea Polychaetes.</title>
        <authorList>
            <person name="Perez M."/>
            <person name="Aroh O."/>
            <person name="Sun Y."/>
            <person name="Lan Y."/>
            <person name="Juniper S.K."/>
            <person name="Young C.R."/>
            <person name="Angers B."/>
            <person name="Qian P.Y."/>
        </authorList>
    </citation>
    <scope>NUCLEOTIDE SEQUENCE</scope>
    <source>
        <strain evidence="5">P08H-3</strain>
    </source>
</reference>
<evidence type="ECO:0000256" key="2">
    <source>
        <dbReference type="SAM" id="MobiDB-lite"/>
    </source>
</evidence>
<name>A0AAD9MZE0_9ANNE</name>
<feature type="domain" description="PLAT" evidence="3">
    <location>
        <begin position="889"/>
        <end position="979"/>
    </location>
</feature>
<evidence type="ECO:0000259" key="4">
    <source>
        <dbReference type="PROSITE" id="PS50309"/>
    </source>
</evidence>